<accession>A0A669E6B2</accession>
<keyword evidence="9" id="KW-0472">Membrane</keyword>
<keyword evidence="6" id="KW-0677">Repeat</keyword>
<comment type="subcellular location">
    <subcellularLocation>
        <location evidence="13">Cell membrane</location>
        <location evidence="13">Sarcolemma</location>
        <location evidence="13">T-tubule</location>
    </subcellularLocation>
    <subcellularLocation>
        <location evidence="1">Cytoplasm</location>
        <location evidence="1">Cytoskeleton</location>
    </subcellularLocation>
    <subcellularLocation>
        <location evidence="2">Lysosome</location>
    </subcellularLocation>
    <subcellularLocation>
        <location evidence="14">Postsynaptic cell membrane</location>
    </subcellularLocation>
</comment>
<feature type="compositionally biased region" description="Basic and acidic residues" evidence="16">
    <location>
        <begin position="1599"/>
        <end position="1611"/>
    </location>
</feature>
<evidence type="ECO:0000256" key="4">
    <source>
        <dbReference type="ARBA" id="ARBA00022490"/>
    </source>
</evidence>
<dbReference type="PANTHER" id="PTHR24123:SF49">
    <property type="entry name" value="ANKYRIN-2-LIKE ISOFORM X1"/>
    <property type="match status" value="1"/>
</dbReference>
<feature type="compositionally biased region" description="Polar residues" evidence="16">
    <location>
        <begin position="1768"/>
        <end position="1778"/>
    </location>
</feature>
<dbReference type="FunFam" id="1.25.40.20:FF:000001">
    <property type="entry name" value="Ankyrin-2 isoform 2"/>
    <property type="match status" value="1"/>
</dbReference>
<evidence type="ECO:0000256" key="10">
    <source>
        <dbReference type="ARBA" id="ARBA00023212"/>
    </source>
</evidence>
<feature type="repeat" description="ANK" evidence="15">
    <location>
        <begin position="103"/>
        <end position="135"/>
    </location>
</feature>
<keyword evidence="20" id="KW-1185">Reference proteome</keyword>
<evidence type="ECO:0000256" key="16">
    <source>
        <dbReference type="SAM" id="MobiDB-lite"/>
    </source>
</evidence>
<feature type="region of interest" description="Disordered" evidence="16">
    <location>
        <begin position="2718"/>
        <end position="2745"/>
    </location>
</feature>
<protein>
    <submittedName>
        <fullName evidence="19">Ankyrin 2a, neuronal</fullName>
    </submittedName>
</protein>
<feature type="compositionally biased region" description="Acidic residues" evidence="16">
    <location>
        <begin position="2774"/>
        <end position="2789"/>
    </location>
</feature>
<feature type="repeat" description="ANK" evidence="15">
    <location>
        <begin position="437"/>
        <end position="469"/>
    </location>
</feature>
<keyword evidence="5" id="KW-0597">Phosphoprotein</keyword>
<dbReference type="Pfam" id="PF00531">
    <property type="entry name" value="Death"/>
    <property type="match status" value="1"/>
</dbReference>
<dbReference type="Gene3D" id="1.25.40.20">
    <property type="entry name" value="Ankyrin repeat-containing domain"/>
    <property type="match status" value="3"/>
</dbReference>
<feature type="repeat" description="ANK" evidence="15">
    <location>
        <begin position="635"/>
        <end position="667"/>
    </location>
</feature>
<dbReference type="FunFam" id="2.60.220.30:FF:000001">
    <property type="entry name" value="Ankyrin-3 isoform 2"/>
    <property type="match status" value="1"/>
</dbReference>
<sequence length="3403" mass="376984">GDIYHNTSFLRAARAGNIDKVLEFLKNGVDISTCNQNGLNALHLAAKEGHKELVEELLQRGASVDSSTKKGNTALHIASLAGQKEVVKLLVSRGADVNSQSQNGFTPLYMAAQENHLEVVRYLLENDGNQSIATEDGFTPLAIALQQGHNSVVSLLLEHDTKGKVRLPALHIAARKDDTKSAALLLQNDHNADVQSKMMVNRTTESGFTPLHIAAHYGNVNVSTLLLNRGAAVDFTARNGITPLHVASKRGNTNMVALLLDRGAQIDAKTRDGLTPLHCAARSGHDPAVELLLERGAPILARTKNGLSPLHMSAQGDHIECVKLLLQHKAPVDDVTLDYLTALHVAAHCGHYRVTKLLLDKKANPNARALNGFTPLHIACKKNRVKVMELLVKYGASIQAITESGLTPIHVAAFMGHLNIVLLLLQNGASPDVRNIRGETALHMAARAGQMEVVRCLLRNGALVDAMAREDQTPLHIASRLGKTDIVQLLLQHMAYPDAATTNGYTPLHISAREGQVETAAVLLEAGASHSMATKKGFTPLHVAAKYGSLDVAKLLLQRRALTDDAGKNGLTPLHVAAHYDNQEVALLLLDKGASPHATAKNGYTPLHIAAKKNQTNIALALLQYGAETNALTKQGVSPLHLAAQEGHAEMASLLLEKGAHVNTATKSGLTPLHLAAQEDKVTVTEVLAKHDANLDQQTKLGYTPLIVACHYGNAKMVNFLLQQGAGVNSKTKNGYTPLHQAAQQGNTHIINVLLQHGAKPNTTTVNGNTALSIAKRLGYISVVDTLKVVTEEVITTTTTVTEKHKLNVPETMTEILDVSDEEGEDTMTGDGGEYLRAEDLRELGDDSLPGHYLDGFNYMSHNLDRPQHTPIHQSFHQREVLIEDLLTSHQVSTLSREHEKDSFRLSWGAEHLDNVVLSSSLLHSGFLVSFMVDARGGAMRGCRHNGLRIIVPPRKCSAPTRVTCRLVKRHRLASMPPMVEGEGLAGRIIEVGPTGAQFLGKLHLPTAPPPLNEGESLVSRILQLGPPGTKFLGPVIVEIPHFAALRGTERELVILRSETGESWKEHHCDFTEEELNQILNGMDEKLDSPEELEKKRICRIITRDFPQYFAVVSRIKQDSHLIGPEGGVLSSTLVPQVQAVFPEGALTKKIRVGLQAQPIDVDMVRKILGNKATFSPIVTLEPRRRKFHKPITMTIPIPKTSNSDTTFSGETPTLRLLCSITGGTTPAQWEDITGSTPLTFVNQCVSFTTNVSARFWLIDCRQIQESVGFGTQVYREIICVPYMAKFVIFAKTLDPIEARLRCFCMTDDKMDKTLEQQENFTEVARSRDVEVLEGKPIFADCFGNLVPLTKSGQHHVFSFYAFKENRLALFIKIRDTAQEPCGRLSFTKEPRTYRSLNLNAICNLNITLPPYSKESDSDQDADDEVNKVYDESESTETFSLRTNQPLDPATLASPDLLSDTPDVRMSAVFTPDIYEERAETNKLEERESVATVEQFKDRVEKAGEINNRMNVSKLRGQQIDAIKDKFSLYGANALEEPVIKNTDIEKQSLSRSYTDVREITLFSPPTTETEKYLGQKSARTCGSQEDLVQDGFEQVIEKRADKKHPPDIKKPIRKKLRDRSRSGCSSSEGELERMSSEESLDGDAILKESSLLSTQVVEPPASPLVVETPIGSIKDRVKALQNKVEEEEVQKNTKVFTYDGKSSITTKKMEEAMPELPRVPKSPRSQTERLEETMSVKDLMKAFQTGEDPSKSKSGLFEHQSLQSSCISTLISESPGSETVHDIEQRPTQEPKSQIQTQKPTIFHQQSSRPTVFHSKSDADVHSVIKTDTDDQSQSLIKTEPQLISDSSLLRKTVTFADTVQYDAVSPQRDVPEFSEKQNVSVKELMKTFQSVKDPSKTKVELFEHKPSQKDPLKSKVGALGSESGIVTTFQPQRDVKDLEAQTGLLQNPESSQQMSDISCFGETVKNAYGIQLDDGRVSSWSDDSELSRRIMQLEEPAIRKSISDDTQISPDRRPSEDFSADIKAELEESPKYQQFKQTASDVRHQLETPEEESFAQDSDTYFEEDISPKYLESHKHKEGESNEDLQTDVIGDREIPSSVVETPFQEVCIETKAHHQPSTSEKNMSGMLSLLSHDLGQHLQEKSMAMQSEPGEDLVCERWEQIIIKSNDLQVKIGEEPTEDPQTDEIRKKELTPTSVTETPFQEVCTDKKAHQQSYEQSAKPKEMAGMLSLLNTDLDQYLKDKPVKSDSFNTLQRPADLENLNTVVFDDPANESCHRDSLEASPLVEDKSSQKSPDSIEPSPTKESPCPDSLEGSPTQSSNAEVKIPATTAVYEDYASQLRACFAYDKNIYSDECEHVERDNNLETTEIHSENIEDKYSESTKRVAHGESLHMFVRQDCFDTEERAVDGTNKQLTPEEEMFKMAAKIKTFEEMEQESKLRREKSFDAMVLSETNGQENGEVDLKSSPVSQSVPQDTIEKITEKYVTESIHTLTEAPNIAFNKKEEIQSHPKSTHSVDNSLCLTATPDEPDQECEYSVPHKDKDTIGGVVTDIPFSGSDEHHLNDDKEVGSPFTIGSASVSQPQTTVCTKEEEFVVECEGLCISEDRKTPDKTPGDEKTPDPFQFQEGKLFEMTRGGAIDMTRSFDEEREAHAFFHIGEHPVDEVVPEETEHSQSKSLTLQMSDYVSDVTHQETPNSYLTQGTSDKASSPNSETVIIATSGKSQLEKPLTKVESASSSSALDNKNSTIADLQSDISTVAHSFYSDQSHDFSDSSPDDDDDDDDAEEEEDQRSVIEMAFSSGQPSMPGYNQDSPAPLTKPATAVKGDGHYKKAKKDTQISQVQGEEEKRSTLARRTRSEASDINKSSIKDSRSYSDGSQPTNTTDLSPSKLTVMTQEKALPHMISTCSSPRKDSQLSKTIETSVRLSLDTDDISSGSHKSPDSVIFTYDIPASHSSGSDGSRVEPTEHVSCDTEDVFESRPAWNETVETQMQRIIDDQTSECTAGMARLKVALLLFDLFFTSQELARELEFSEDDIQLVRTENPNSLQEQSHALLQRWVEREGKHATEDCLIKRLTKINRMDIVHLIETQMNKSVQEQTSRTYAEIEKTLDHSEGSYLEEMKLKFRPEALKPHSSESTNEIPAVNQMYEFKDIFLQDHGPAEYSDMPKVNLSSAAQLDVDNPDIPITEPPHFQTSIQLEHEMVSVIPDVTKLVTSVPSSSGLHKDISESSNESLSSPESSQRLCEEMEEPSLHVDAFQLSTHGLKNTQKFPSVATKSKSDIPEKDISWEDATTDILQSQEVHELAKPSNDFKGSDEMPDLPAQSVSEERYKDENGHIVVKKVTRKIIRKCVSADGAEHEEMTLEGAPQGFVPAAEGDGYSKVVKRTVVKSEGDHTEINFDTNEF</sequence>
<feature type="repeat" description="ANK" evidence="15">
    <location>
        <begin position="569"/>
        <end position="601"/>
    </location>
</feature>
<feature type="repeat" description="ANK" evidence="15">
    <location>
        <begin position="470"/>
        <end position="502"/>
    </location>
</feature>
<dbReference type="Ensembl" id="ENSONIT00000080283.1">
    <property type="protein sequence ID" value="ENSONIP00000068605.1"/>
    <property type="gene ID" value="ENSONIG00000008914.2"/>
</dbReference>
<dbReference type="SMART" id="SM00218">
    <property type="entry name" value="ZU5"/>
    <property type="match status" value="1"/>
</dbReference>
<feature type="compositionally biased region" description="Low complexity" evidence="16">
    <location>
        <begin position="3227"/>
        <end position="3239"/>
    </location>
</feature>
<gene>
    <name evidence="19" type="primary">ank2a</name>
</gene>
<evidence type="ECO:0000256" key="12">
    <source>
        <dbReference type="ARBA" id="ARBA00023257"/>
    </source>
</evidence>
<evidence type="ECO:0000259" key="17">
    <source>
        <dbReference type="PROSITE" id="PS50017"/>
    </source>
</evidence>
<feature type="region of interest" description="Disordered" evidence="16">
    <location>
        <begin position="1768"/>
        <end position="1820"/>
    </location>
</feature>
<evidence type="ECO:0000256" key="13">
    <source>
        <dbReference type="ARBA" id="ARBA00024012"/>
    </source>
</evidence>
<feature type="repeat" description="ANK" evidence="15">
    <location>
        <begin position="305"/>
        <end position="337"/>
    </location>
</feature>
<dbReference type="Gene3D" id="1.10.533.10">
    <property type="entry name" value="Death Domain, Fas"/>
    <property type="match status" value="1"/>
</dbReference>
<dbReference type="Gene3D" id="2.60.40.2660">
    <property type="match status" value="1"/>
</dbReference>
<feature type="repeat" description="ANK" evidence="15">
    <location>
        <begin position="734"/>
        <end position="766"/>
    </location>
</feature>
<dbReference type="GO" id="GO:0005856">
    <property type="term" value="C:cytoskeleton"/>
    <property type="evidence" value="ECO:0007669"/>
    <property type="project" value="UniProtKB-SubCell"/>
</dbReference>
<feature type="repeat" description="ANK" evidence="15">
    <location>
        <begin position="404"/>
        <end position="436"/>
    </location>
</feature>
<dbReference type="CDD" id="cd08317">
    <property type="entry name" value="Death_ank"/>
    <property type="match status" value="1"/>
</dbReference>
<feature type="region of interest" description="Disordered" evidence="16">
    <location>
        <begin position="2274"/>
        <end position="2324"/>
    </location>
</feature>
<evidence type="ECO:0000256" key="5">
    <source>
        <dbReference type="ARBA" id="ARBA00022553"/>
    </source>
</evidence>
<dbReference type="SUPFAM" id="SSF47986">
    <property type="entry name" value="DEATH domain"/>
    <property type="match status" value="1"/>
</dbReference>
<feature type="repeat" description="ANK" evidence="15">
    <location>
        <begin position="338"/>
        <end position="370"/>
    </location>
</feature>
<feature type="repeat" description="ANK" evidence="15">
    <location>
        <begin position="239"/>
        <end position="271"/>
    </location>
</feature>
<dbReference type="Pfam" id="PF00023">
    <property type="entry name" value="Ank"/>
    <property type="match status" value="3"/>
</dbReference>
<feature type="repeat" description="ANK" evidence="15">
    <location>
        <begin position="668"/>
        <end position="700"/>
    </location>
</feature>
<evidence type="ECO:0000313" key="20">
    <source>
        <dbReference type="Proteomes" id="UP000005207"/>
    </source>
</evidence>
<feature type="region of interest" description="Disordered" evidence="16">
    <location>
        <begin position="2193"/>
        <end position="2222"/>
    </location>
</feature>
<evidence type="ECO:0000256" key="2">
    <source>
        <dbReference type="ARBA" id="ARBA00004371"/>
    </source>
</evidence>
<dbReference type="GO" id="GO:0005764">
    <property type="term" value="C:lysosome"/>
    <property type="evidence" value="ECO:0007669"/>
    <property type="project" value="UniProtKB-SubCell"/>
</dbReference>
<dbReference type="InterPro" id="IPR036770">
    <property type="entry name" value="Ankyrin_rpt-contain_sf"/>
</dbReference>
<keyword evidence="4" id="KW-0963">Cytoplasm</keyword>
<dbReference type="InterPro" id="IPR002110">
    <property type="entry name" value="Ankyrin_rpt"/>
</dbReference>
<dbReference type="GO" id="GO:0007165">
    <property type="term" value="P:signal transduction"/>
    <property type="evidence" value="ECO:0007669"/>
    <property type="project" value="InterPro"/>
</dbReference>
<keyword evidence="11" id="KW-0458">Lysosome</keyword>
<evidence type="ECO:0000259" key="18">
    <source>
        <dbReference type="PROSITE" id="PS51145"/>
    </source>
</evidence>
<evidence type="ECO:0000256" key="15">
    <source>
        <dbReference type="PROSITE-ProRule" id="PRU00023"/>
    </source>
</evidence>
<dbReference type="PROSITE" id="PS50088">
    <property type="entry name" value="ANK_REPEAT"/>
    <property type="match status" value="21"/>
</dbReference>
<reference evidence="19" key="2">
    <citation type="submission" date="2025-08" db="UniProtKB">
        <authorList>
            <consortium name="Ensembl"/>
        </authorList>
    </citation>
    <scope>IDENTIFICATION</scope>
</reference>
<dbReference type="Proteomes" id="UP000005207">
    <property type="component" value="Linkage group LG6"/>
</dbReference>
<dbReference type="FunFam" id="2.60.220.30:FF:000005">
    <property type="entry name" value="Ankyrin-2 isoform 2"/>
    <property type="match status" value="1"/>
</dbReference>
<evidence type="ECO:0000256" key="6">
    <source>
        <dbReference type="ARBA" id="ARBA00022737"/>
    </source>
</evidence>
<feature type="compositionally biased region" description="Polar residues" evidence="16">
    <location>
        <begin position="2733"/>
        <end position="2745"/>
    </location>
</feature>
<dbReference type="FunFam" id="2.60.220.30:FF:000007">
    <property type="entry name" value="Ankyrin-2 isoform 2"/>
    <property type="match status" value="1"/>
</dbReference>
<feature type="repeat" description="ANK" evidence="15">
    <location>
        <begin position="70"/>
        <end position="102"/>
    </location>
</feature>
<feature type="domain" description="ZU5" evidence="18">
    <location>
        <begin position="927"/>
        <end position="1115"/>
    </location>
</feature>
<dbReference type="FunFam" id="1.25.40.20:FF:000002">
    <property type="entry name" value="Ankyrin-2 isoform 2"/>
    <property type="match status" value="1"/>
</dbReference>
<reference evidence="19" key="3">
    <citation type="submission" date="2025-09" db="UniProtKB">
        <authorList>
            <consortium name="Ensembl"/>
        </authorList>
    </citation>
    <scope>IDENTIFICATION</scope>
</reference>
<feature type="region of interest" description="Disordered" evidence="16">
    <location>
        <begin position="3216"/>
        <end position="3247"/>
    </location>
</feature>
<evidence type="ECO:0000256" key="14">
    <source>
        <dbReference type="ARBA" id="ARBA00034100"/>
    </source>
</evidence>
<feature type="region of interest" description="Disordered" evidence="16">
    <location>
        <begin position="1599"/>
        <end position="1647"/>
    </location>
</feature>
<feature type="region of interest" description="Disordered" evidence="16">
    <location>
        <begin position="1707"/>
        <end position="1732"/>
    </location>
</feature>
<feature type="repeat" description="ANK" evidence="15">
    <location>
        <begin position="37"/>
        <end position="69"/>
    </location>
</feature>
<evidence type="ECO:0000256" key="7">
    <source>
        <dbReference type="ARBA" id="ARBA00023018"/>
    </source>
</evidence>
<evidence type="ECO:0000256" key="8">
    <source>
        <dbReference type="ARBA" id="ARBA00023043"/>
    </source>
</evidence>
<dbReference type="InterPro" id="IPR000906">
    <property type="entry name" value="ZU5_dom"/>
</dbReference>
<dbReference type="FunFam" id="1.25.40.20:FF:000003">
    <property type="entry name" value="Ankyrin, isoform B"/>
    <property type="match status" value="1"/>
</dbReference>
<feature type="compositionally biased region" description="Polar residues" evidence="16">
    <location>
        <begin position="2033"/>
        <end position="2042"/>
    </location>
</feature>
<dbReference type="InterPro" id="IPR051165">
    <property type="entry name" value="Multifunctional_ANK_Repeat"/>
</dbReference>
<dbReference type="GO" id="GO:0045211">
    <property type="term" value="C:postsynaptic membrane"/>
    <property type="evidence" value="ECO:0007669"/>
    <property type="project" value="UniProtKB-SubCell"/>
</dbReference>
<name>A0A669E6B2_ORENI</name>
<dbReference type="SUPFAM" id="SSF48403">
    <property type="entry name" value="Ankyrin repeat"/>
    <property type="match status" value="3"/>
</dbReference>
<feature type="repeat" description="ANK" evidence="15">
    <location>
        <begin position="272"/>
        <end position="304"/>
    </location>
</feature>
<feature type="compositionally biased region" description="Acidic residues" evidence="16">
    <location>
        <begin position="2050"/>
        <end position="2063"/>
    </location>
</feature>
<dbReference type="PRINTS" id="PR01415">
    <property type="entry name" value="ANKYRIN"/>
</dbReference>
<feature type="repeat" description="ANK" evidence="15">
    <location>
        <begin position="503"/>
        <end position="535"/>
    </location>
</feature>
<feature type="repeat" description="ANK" evidence="15">
    <location>
        <begin position="701"/>
        <end position="733"/>
    </location>
</feature>
<feature type="repeat" description="ANK" evidence="15">
    <location>
        <begin position="206"/>
        <end position="238"/>
    </location>
</feature>
<keyword evidence="8 15" id="KW-0040">ANK repeat</keyword>
<reference evidence="20" key="1">
    <citation type="submission" date="2012-01" db="EMBL/GenBank/DDBJ databases">
        <title>The Genome Sequence of Oreochromis niloticus (Nile Tilapia).</title>
        <authorList>
            <consortium name="Broad Institute Genome Assembly Team"/>
            <consortium name="Broad Institute Sequencing Platform"/>
            <person name="Di Palma F."/>
            <person name="Johnson J."/>
            <person name="Lander E.S."/>
            <person name="Lindblad-Toh K."/>
        </authorList>
    </citation>
    <scope>NUCLEOTIDE SEQUENCE [LARGE SCALE GENOMIC DNA]</scope>
</reference>
<dbReference type="GO" id="GO:0072659">
    <property type="term" value="P:protein localization to plasma membrane"/>
    <property type="evidence" value="ECO:0007669"/>
    <property type="project" value="UniProtKB-ARBA"/>
</dbReference>
<keyword evidence="3" id="KW-1003">Cell membrane</keyword>
<feature type="repeat" description="ANK" evidence="15">
    <location>
        <begin position="371"/>
        <end position="403"/>
    </location>
</feature>
<feature type="compositionally biased region" description="Polar residues" evidence="16">
    <location>
        <begin position="1791"/>
        <end position="1811"/>
    </location>
</feature>
<dbReference type="PROSITE" id="PS50297">
    <property type="entry name" value="ANK_REP_REGION"/>
    <property type="match status" value="21"/>
</dbReference>
<evidence type="ECO:0000256" key="9">
    <source>
        <dbReference type="ARBA" id="ARBA00023136"/>
    </source>
</evidence>
<feature type="compositionally biased region" description="Basic and acidic residues" evidence="16">
    <location>
        <begin position="2844"/>
        <end position="2872"/>
    </location>
</feature>
<dbReference type="GO" id="GO:0030315">
    <property type="term" value="C:T-tubule"/>
    <property type="evidence" value="ECO:0007669"/>
    <property type="project" value="UniProtKB-SubCell"/>
</dbReference>
<feature type="compositionally biased region" description="Basic and acidic residues" evidence="16">
    <location>
        <begin position="2012"/>
        <end position="2032"/>
    </location>
</feature>
<feature type="compositionally biased region" description="Polar residues" evidence="16">
    <location>
        <begin position="2799"/>
        <end position="2812"/>
    </location>
</feature>
<feature type="compositionally biased region" description="Basic and acidic residues" evidence="16">
    <location>
        <begin position="1780"/>
        <end position="1790"/>
    </location>
</feature>
<dbReference type="Pfam" id="PF17809">
    <property type="entry name" value="UPA_2"/>
    <property type="match status" value="1"/>
</dbReference>
<feature type="repeat" description="ANK" evidence="15">
    <location>
        <begin position="136"/>
        <end position="159"/>
    </location>
</feature>
<dbReference type="PROSITE" id="PS50017">
    <property type="entry name" value="DEATH_DOMAIN"/>
    <property type="match status" value="1"/>
</dbReference>
<feature type="compositionally biased region" description="Basic and acidic residues" evidence="16">
    <location>
        <begin position="2275"/>
        <end position="2292"/>
    </location>
</feature>
<dbReference type="PROSITE" id="PS51145">
    <property type="entry name" value="ZU5"/>
    <property type="match status" value="2"/>
</dbReference>
<evidence type="ECO:0000256" key="3">
    <source>
        <dbReference type="ARBA" id="ARBA00022475"/>
    </source>
</evidence>
<dbReference type="Pfam" id="PF00791">
    <property type="entry name" value="ZU5"/>
    <property type="match status" value="3"/>
</dbReference>
<feature type="domain" description="ZU5" evidence="18">
    <location>
        <begin position="1117"/>
        <end position="1262"/>
    </location>
</feature>
<dbReference type="InterPro" id="IPR011029">
    <property type="entry name" value="DEATH-like_dom_sf"/>
</dbReference>
<dbReference type="SMART" id="SM00005">
    <property type="entry name" value="DEATH"/>
    <property type="match status" value="1"/>
</dbReference>
<evidence type="ECO:0000313" key="19">
    <source>
        <dbReference type="Ensembl" id="ENSONIP00000068605.1"/>
    </source>
</evidence>
<feature type="repeat" description="ANK" evidence="15">
    <location>
        <begin position="602"/>
        <end position="634"/>
    </location>
</feature>
<dbReference type="PANTHER" id="PTHR24123">
    <property type="entry name" value="ANKYRIN REPEAT-CONTAINING"/>
    <property type="match status" value="1"/>
</dbReference>
<dbReference type="InterPro" id="IPR000488">
    <property type="entry name" value="Death_dom"/>
</dbReference>
<dbReference type="GeneTree" id="ENSGT00940000155279"/>
<feature type="region of interest" description="Disordered" evidence="16">
    <location>
        <begin position="2760"/>
        <end position="2889"/>
    </location>
</feature>
<dbReference type="InterPro" id="IPR040745">
    <property type="entry name" value="Ankyrin_UPA"/>
</dbReference>
<feature type="compositionally biased region" description="Polar residues" evidence="16">
    <location>
        <begin position="2873"/>
        <end position="2889"/>
    </location>
</feature>
<feature type="region of interest" description="Disordered" evidence="16">
    <location>
        <begin position="1999"/>
        <end position="2063"/>
    </location>
</feature>
<dbReference type="FunFam" id="1.10.533.10:FF:000002">
    <property type="entry name" value="Ankyrin-3 isoform 2"/>
    <property type="match status" value="1"/>
</dbReference>
<keyword evidence="12" id="KW-0628">Postsynaptic cell membrane</keyword>
<dbReference type="FunFam" id="2.60.40.2660:FF:000001">
    <property type="entry name" value="Ankyrin-3 isoform 2"/>
    <property type="match status" value="1"/>
</dbReference>
<organism evidence="19 20">
    <name type="scientific">Oreochromis niloticus</name>
    <name type="common">Nile tilapia</name>
    <name type="synonym">Tilapia nilotica</name>
    <dbReference type="NCBI Taxonomy" id="8128"/>
    <lineage>
        <taxon>Eukaryota</taxon>
        <taxon>Metazoa</taxon>
        <taxon>Chordata</taxon>
        <taxon>Craniata</taxon>
        <taxon>Vertebrata</taxon>
        <taxon>Euteleostomi</taxon>
        <taxon>Actinopterygii</taxon>
        <taxon>Neopterygii</taxon>
        <taxon>Teleostei</taxon>
        <taxon>Neoteleostei</taxon>
        <taxon>Acanthomorphata</taxon>
        <taxon>Ovalentaria</taxon>
        <taxon>Cichlomorphae</taxon>
        <taxon>Cichliformes</taxon>
        <taxon>Cichlidae</taxon>
        <taxon>African cichlids</taxon>
        <taxon>Pseudocrenilabrinae</taxon>
        <taxon>Oreochromini</taxon>
        <taxon>Oreochromis</taxon>
    </lineage>
</organism>
<dbReference type="Pfam" id="PF12796">
    <property type="entry name" value="Ank_2"/>
    <property type="match status" value="7"/>
</dbReference>
<proteinExistence type="predicted"/>
<keyword evidence="10" id="KW-0206">Cytoskeleton</keyword>
<keyword evidence="7" id="KW-0770">Synapse</keyword>
<evidence type="ECO:0000256" key="1">
    <source>
        <dbReference type="ARBA" id="ARBA00004245"/>
    </source>
</evidence>
<dbReference type="SMART" id="SM00248">
    <property type="entry name" value="ANK"/>
    <property type="match status" value="23"/>
</dbReference>
<feature type="domain" description="Death" evidence="17">
    <location>
        <begin position="3022"/>
        <end position="3090"/>
    </location>
</feature>
<dbReference type="Gene3D" id="2.60.220.30">
    <property type="match status" value="3"/>
</dbReference>
<evidence type="ECO:0000256" key="11">
    <source>
        <dbReference type="ARBA" id="ARBA00023228"/>
    </source>
</evidence>
<feature type="repeat" description="ANK" evidence="15">
    <location>
        <begin position="536"/>
        <end position="568"/>
    </location>
</feature>